<keyword evidence="2" id="KW-1185">Reference proteome</keyword>
<evidence type="ECO:0000313" key="1">
    <source>
        <dbReference type="EMBL" id="KAA0675950.1"/>
    </source>
</evidence>
<comment type="caution">
    <text evidence="1">The sequence shown here is derived from an EMBL/GenBank/DDBJ whole genome shotgun (WGS) entry which is preliminary data.</text>
</comment>
<dbReference type="AlphaFoldDB" id="A0A9W7NF89"/>
<sequence>MRVGPRIVALILGPTLTLPALRAGPFPLLGRERESYSMGGPMKSRYFTVLSSLSRTEGAAKA</sequence>
<dbReference type="EMBL" id="QOKW01000046">
    <property type="protein sequence ID" value="KAA0675950.1"/>
    <property type="molecule type" value="Genomic_DNA"/>
</dbReference>
<dbReference type="Proteomes" id="UP000480854">
    <property type="component" value="Unassembled WGS sequence"/>
</dbReference>
<reference evidence="1 2" key="1">
    <citation type="submission" date="2018-07" db="EMBL/GenBank/DDBJ databases">
        <title>Genome sequence of Azospirillum sp. ATCC 49961.</title>
        <authorList>
            <person name="Sant'Anna F.H."/>
            <person name="Baldani J.I."/>
            <person name="Zilli J.E."/>
            <person name="Reis V.M."/>
            <person name="Hartmann A."/>
            <person name="Cruz L."/>
            <person name="de Souza E.M."/>
            <person name="de Oliveira Pedrosa F."/>
            <person name="Passaglia L.M.P."/>
        </authorList>
    </citation>
    <scope>NUCLEOTIDE SEQUENCE [LARGE SCALE GENOMIC DNA]</scope>
    <source>
        <strain evidence="1 2">ATCC 49961</strain>
    </source>
</reference>
<organism evidence="1 2">
    <name type="scientific">Roseomonas genomospecies 6</name>
    <dbReference type="NCBI Taxonomy" id="214106"/>
    <lineage>
        <taxon>Bacteria</taxon>
        <taxon>Pseudomonadati</taxon>
        <taxon>Pseudomonadota</taxon>
        <taxon>Alphaproteobacteria</taxon>
        <taxon>Acetobacterales</taxon>
        <taxon>Roseomonadaceae</taxon>
        <taxon>Roseomonas</taxon>
    </lineage>
</organism>
<protein>
    <submittedName>
        <fullName evidence="1">Uncharacterized protein</fullName>
    </submittedName>
</protein>
<gene>
    <name evidence="1" type="ORF">DS843_29280</name>
</gene>
<accession>A0A9W7NF89</accession>
<name>A0A9W7NF89_9PROT</name>
<proteinExistence type="predicted"/>
<evidence type="ECO:0000313" key="2">
    <source>
        <dbReference type="Proteomes" id="UP000480854"/>
    </source>
</evidence>